<dbReference type="OrthoDB" id="5124052at2"/>
<keyword evidence="1" id="KW-0812">Transmembrane</keyword>
<keyword evidence="3" id="KW-1185">Reference proteome</keyword>
<proteinExistence type="predicted"/>
<dbReference type="RefSeq" id="WP_136425165.1">
    <property type="nucleotide sequence ID" value="NZ_SSSN01000012.1"/>
</dbReference>
<feature type="transmembrane region" description="Helical" evidence="1">
    <location>
        <begin position="141"/>
        <end position="160"/>
    </location>
</feature>
<organism evidence="2 3">
    <name type="scientific">Orlajensenia flava</name>
    <dbReference type="NCBI Taxonomy" id="2565934"/>
    <lineage>
        <taxon>Bacteria</taxon>
        <taxon>Bacillati</taxon>
        <taxon>Actinomycetota</taxon>
        <taxon>Actinomycetes</taxon>
        <taxon>Micrococcales</taxon>
        <taxon>Microbacteriaceae</taxon>
        <taxon>Orlajensenia</taxon>
    </lineage>
</organism>
<keyword evidence="1" id="KW-1133">Transmembrane helix</keyword>
<name>A0A4S4FLV0_9MICO</name>
<sequence length="394" mass="41860">MNPFTRVSYSRPSGSSWLVSPQRLDPLGTLAAWPFTAAASVVAVGYAVVATVVQWNQVVDPAAAIGAVVVVAITWALVIAGARPAGAPMLAGTGIAAVILAFCAAILETASRLGRNELLQDDFGPLLLGLLLVTLSPYRPAASIVVAAAASAVGLSLLVWPQAASLAVQVPFAEYVVVVTVPVLALGLAGAAFGEQFARSVQLWQRTATRAVLAADLDERRGVARSVQQEQVTLLSRDALPFLLRVVAADEVSTADVDRARELSRALRGTLVEELDRSWLDDLVERQRSRRSQVPLVTDPAGRASTMGAEQRAAFTALVLGLCDHPDVDAVSVSIDTTTDDRSRVRVNASTALRGRGINRLVKQYVSVIRVLFLGVRCNWAETDLTVQFDYVGS</sequence>
<evidence type="ECO:0000313" key="2">
    <source>
        <dbReference type="EMBL" id="THG31158.1"/>
    </source>
</evidence>
<feature type="transmembrane region" description="Helical" evidence="1">
    <location>
        <begin position="172"/>
        <end position="193"/>
    </location>
</feature>
<dbReference type="Proteomes" id="UP000307380">
    <property type="component" value="Unassembled WGS sequence"/>
</dbReference>
<comment type="caution">
    <text evidence="2">The sequence shown here is derived from an EMBL/GenBank/DDBJ whole genome shotgun (WGS) entry which is preliminary data.</text>
</comment>
<reference evidence="2 3" key="1">
    <citation type="submission" date="2019-04" db="EMBL/GenBank/DDBJ databases">
        <authorList>
            <person name="Jiang L."/>
        </authorList>
    </citation>
    <scope>NUCLEOTIDE SEQUENCE [LARGE SCALE GENOMIC DNA]</scope>
    <source>
        <strain evidence="2 3">YIM 131861</strain>
    </source>
</reference>
<feature type="transmembrane region" description="Helical" evidence="1">
    <location>
        <begin position="88"/>
        <end position="107"/>
    </location>
</feature>
<evidence type="ECO:0000256" key="1">
    <source>
        <dbReference type="SAM" id="Phobius"/>
    </source>
</evidence>
<dbReference type="EMBL" id="SSSN01000012">
    <property type="protein sequence ID" value="THG31158.1"/>
    <property type="molecule type" value="Genomic_DNA"/>
</dbReference>
<feature type="transmembrane region" description="Helical" evidence="1">
    <location>
        <begin position="31"/>
        <end position="55"/>
    </location>
</feature>
<dbReference type="AlphaFoldDB" id="A0A4S4FLV0"/>
<feature type="transmembrane region" description="Helical" evidence="1">
    <location>
        <begin position="62"/>
        <end position="82"/>
    </location>
</feature>
<accession>A0A4S4FLV0</accession>
<gene>
    <name evidence="2" type="ORF">E6C70_13950</name>
</gene>
<keyword evidence="1" id="KW-0472">Membrane</keyword>
<protein>
    <submittedName>
        <fullName evidence="2">Uncharacterized protein</fullName>
    </submittedName>
</protein>
<evidence type="ECO:0000313" key="3">
    <source>
        <dbReference type="Proteomes" id="UP000307380"/>
    </source>
</evidence>